<evidence type="ECO:0000259" key="13">
    <source>
        <dbReference type="Pfam" id="PF16900"/>
    </source>
</evidence>
<gene>
    <name evidence="14" type="ORF">B9G98_02158</name>
</gene>
<dbReference type="CDD" id="cd04475">
    <property type="entry name" value="RPA1_DBD_B"/>
    <property type="match status" value="1"/>
</dbReference>
<dbReference type="InterPro" id="IPR031657">
    <property type="entry name" value="REPA_OB_2"/>
</dbReference>
<evidence type="ECO:0000313" key="15">
    <source>
        <dbReference type="Proteomes" id="UP000238350"/>
    </source>
</evidence>
<evidence type="ECO:0000256" key="10">
    <source>
        <dbReference type="SAM" id="MobiDB-lite"/>
    </source>
</evidence>
<dbReference type="OrthoDB" id="1751331at2759"/>
<dbReference type="STRING" id="45607.A0A2T0FHR5"/>
<dbReference type="InterPro" id="IPR047192">
    <property type="entry name" value="Euk_RPA1_DBD_C"/>
</dbReference>
<dbReference type="GO" id="GO:0008270">
    <property type="term" value="F:zinc ion binding"/>
    <property type="evidence" value="ECO:0007669"/>
    <property type="project" value="UniProtKB-KW"/>
</dbReference>
<evidence type="ECO:0000259" key="12">
    <source>
        <dbReference type="Pfam" id="PF08646"/>
    </source>
</evidence>
<comment type="similarity">
    <text evidence="2 9">Belongs to the replication factor A protein 1 family.</text>
</comment>
<dbReference type="InterPro" id="IPR013955">
    <property type="entry name" value="Rep_factor-A_C"/>
</dbReference>
<dbReference type="EMBL" id="NDIQ01000021">
    <property type="protein sequence ID" value="PRT54538.1"/>
    <property type="molecule type" value="Genomic_DNA"/>
</dbReference>
<keyword evidence="3 9" id="KW-0235">DNA replication</keyword>
<dbReference type="InterPro" id="IPR012340">
    <property type="entry name" value="NA-bd_OB-fold"/>
</dbReference>
<dbReference type="GO" id="GO:0007004">
    <property type="term" value="P:telomere maintenance via telomerase"/>
    <property type="evidence" value="ECO:0007669"/>
    <property type="project" value="UniProtKB-ARBA"/>
</dbReference>
<dbReference type="PANTHER" id="PTHR47165:SF4">
    <property type="entry name" value="OS03G0429900 PROTEIN"/>
    <property type="match status" value="1"/>
</dbReference>
<keyword evidence="4 9" id="KW-0479">Metal-binding</keyword>
<dbReference type="NCBIfam" id="TIGR00617">
    <property type="entry name" value="rpa1"/>
    <property type="match status" value="1"/>
</dbReference>
<feature type="domain" description="OB" evidence="11">
    <location>
        <begin position="172"/>
        <end position="239"/>
    </location>
</feature>
<comment type="subunit">
    <text evidence="9">Component of the heterotrimeric canonical replication protein A complex (RPA).</text>
</comment>
<dbReference type="GO" id="GO:0000781">
    <property type="term" value="C:chromosome, telomeric region"/>
    <property type="evidence" value="ECO:0007669"/>
    <property type="project" value="UniProtKB-ARBA"/>
</dbReference>
<name>A0A2T0FHR5_9ASCO</name>
<dbReference type="AlphaFoldDB" id="A0A2T0FHR5"/>
<dbReference type="GeneID" id="36515906"/>
<dbReference type="GO" id="GO:0006281">
    <property type="term" value="P:DNA repair"/>
    <property type="evidence" value="ECO:0007669"/>
    <property type="project" value="InterPro"/>
</dbReference>
<evidence type="ECO:0000256" key="3">
    <source>
        <dbReference type="ARBA" id="ARBA00022705"/>
    </source>
</evidence>
<dbReference type="GO" id="GO:0005662">
    <property type="term" value="C:DNA replication factor A complex"/>
    <property type="evidence" value="ECO:0007669"/>
    <property type="project" value="UniProtKB-ARBA"/>
</dbReference>
<dbReference type="SUPFAM" id="SSF50249">
    <property type="entry name" value="Nucleic acid-binding proteins"/>
    <property type="match status" value="3"/>
</dbReference>
<feature type="region of interest" description="Disordered" evidence="10">
    <location>
        <begin position="102"/>
        <end position="134"/>
    </location>
</feature>
<keyword evidence="6 9" id="KW-0862">Zinc</keyword>
<keyword evidence="8 9" id="KW-0539">Nucleus</keyword>
<dbReference type="GO" id="GO:0006260">
    <property type="term" value="P:DNA replication"/>
    <property type="evidence" value="ECO:0007669"/>
    <property type="project" value="UniProtKB-KW"/>
</dbReference>
<dbReference type="GO" id="GO:0003697">
    <property type="term" value="F:single-stranded DNA binding"/>
    <property type="evidence" value="ECO:0007669"/>
    <property type="project" value="UniProtKB-ARBA"/>
</dbReference>
<evidence type="ECO:0000313" key="14">
    <source>
        <dbReference type="EMBL" id="PRT54538.1"/>
    </source>
</evidence>
<evidence type="ECO:0000256" key="7">
    <source>
        <dbReference type="ARBA" id="ARBA00023125"/>
    </source>
</evidence>
<evidence type="ECO:0000259" key="11">
    <source>
        <dbReference type="Pfam" id="PF01336"/>
    </source>
</evidence>
<accession>A0A2T0FHR5</accession>
<dbReference type="CDD" id="cd04474">
    <property type="entry name" value="RPA1_DBD_A"/>
    <property type="match status" value="1"/>
</dbReference>
<keyword evidence="7 9" id="KW-0238">DNA-binding</keyword>
<dbReference type="CDD" id="cd04476">
    <property type="entry name" value="RPA1_DBD_C"/>
    <property type="match status" value="1"/>
</dbReference>
<dbReference type="Pfam" id="PF01336">
    <property type="entry name" value="tRNA_anti-codon"/>
    <property type="match status" value="1"/>
</dbReference>
<protein>
    <recommendedName>
        <fullName evidence="9">Replication protein A subunit</fullName>
    </recommendedName>
</protein>
<keyword evidence="15" id="KW-1185">Reference proteome</keyword>
<dbReference type="RefSeq" id="XP_024664483.1">
    <property type="nucleotide sequence ID" value="XM_024808715.1"/>
</dbReference>
<organism evidence="14 15">
    <name type="scientific">Wickerhamiella sorbophila</name>
    <dbReference type="NCBI Taxonomy" id="45607"/>
    <lineage>
        <taxon>Eukaryota</taxon>
        <taxon>Fungi</taxon>
        <taxon>Dikarya</taxon>
        <taxon>Ascomycota</taxon>
        <taxon>Saccharomycotina</taxon>
        <taxon>Dipodascomycetes</taxon>
        <taxon>Dipodascales</taxon>
        <taxon>Trichomonascaceae</taxon>
        <taxon>Wickerhamiella</taxon>
    </lineage>
</organism>
<sequence>MKTSPVSNEQLINIRASDGEYHLALLTSEGNIQDYQPGAIWSAQIDSINYLSAKSGGLRPVVWVNGLRKVGDSEVIGRPTGLSKETLARVVGLTLEQVLASEAPPGYDQPNGDGSAPPAAPAAPAAAVSEKPKPKRALPSDVVAIEGITPYLQVWKMRARAGQKSDMRTFQSKRGQGKLFNVTFIDETGEIRATFFNEDADKFYDLIRDGSVYYVSKARVSTAKRQFSNVNNDFEIMADSNTVIEPCSDDEIEVPAMHYNFVKLKDLPQVENNKLCDVLTVVKDIFETTDLVSKKTSRPYSKRDILLVDDSGVETRCTLWGDEAKSFDVEPGTVVAFKGLKVSDFGGRSLSALRTSGISPSPDLREAYKLKGWYDAEGRNKEFVKQEVTSSNGETSHRYVPIYKIIEENLGSSQREFVSTMASIQFVYRRGLTYPACPSENCNKKVIMETNHEWRCEKCDKSYPEPQYRYIISVRLADGIASDGIRVSIFDALGQKLLGMPAKEIHEYSEQNDEVNLSKALSPIEGKTFTFRLSASLEQYGDNETIKYQAMGITPIETECAGPTKYLLEEVGL</sequence>
<dbReference type="FunFam" id="2.40.50.140:FF:000090">
    <property type="entry name" value="Replication protein A subunit"/>
    <property type="match status" value="1"/>
</dbReference>
<reference evidence="14 15" key="1">
    <citation type="submission" date="2017-04" db="EMBL/GenBank/DDBJ databases">
        <title>Genome sequencing of [Candida] sorbophila.</title>
        <authorList>
            <person name="Ahn J.O."/>
        </authorList>
    </citation>
    <scope>NUCLEOTIDE SEQUENCE [LARGE SCALE GENOMIC DNA]</scope>
    <source>
        <strain evidence="14 15">DS02</strain>
    </source>
</reference>
<feature type="domain" description="Replication factor A C-terminal" evidence="12">
    <location>
        <begin position="417"/>
        <end position="558"/>
    </location>
</feature>
<evidence type="ECO:0000256" key="9">
    <source>
        <dbReference type="RuleBase" id="RU364130"/>
    </source>
</evidence>
<proteinExistence type="inferred from homology"/>
<evidence type="ECO:0000256" key="8">
    <source>
        <dbReference type="ARBA" id="ARBA00023242"/>
    </source>
</evidence>
<dbReference type="Pfam" id="PF08646">
    <property type="entry name" value="Rep_fac-A_C"/>
    <property type="match status" value="1"/>
</dbReference>
<dbReference type="Gene3D" id="2.40.50.140">
    <property type="entry name" value="Nucleic acid-binding proteins"/>
    <property type="match status" value="3"/>
</dbReference>
<comment type="subcellular location">
    <subcellularLocation>
        <location evidence="1 9">Nucleus</location>
    </subcellularLocation>
</comment>
<dbReference type="Pfam" id="PF16900">
    <property type="entry name" value="REPA_OB_2"/>
    <property type="match status" value="1"/>
</dbReference>
<dbReference type="GO" id="GO:0006310">
    <property type="term" value="P:DNA recombination"/>
    <property type="evidence" value="ECO:0007669"/>
    <property type="project" value="InterPro"/>
</dbReference>
<evidence type="ECO:0000256" key="1">
    <source>
        <dbReference type="ARBA" id="ARBA00004123"/>
    </source>
</evidence>
<feature type="domain" description="Replication protein A OB" evidence="13">
    <location>
        <begin position="264"/>
        <end position="358"/>
    </location>
</feature>
<keyword evidence="5 9" id="KW-0863">Zinc-finger</keyword>
<dbReference type="FunFam" id="2.40.50.140:FF:000064">
    <property type="entry name" value="Replication protein A subunit"/>
    <property type="match status" value="1"/>
</dbReference>
<comment type="caution">
    <text evidence="14">The sequence shown here is derived from an EMBL/GenBank/DDBJ whole genome shotgun (WGS) entry which is preliminary data.</text>
</comment>
<evidence type="ECO:0000256" key="5">
    <source>
        <dbReference type="ARBA" id="ARBA00022771"/>
    </source>
</evidence>
<dbReference type="Proteomes" id="UP000238350">
    <property type="component" value="Unassembled WGS sequence"/>
</dbReference>
<dbReference type="InterPro" id="IPR004365">
    <property type="entry name" value="NA-bd_OB_tRNA"/>
</dbReference>
<dbReference type="InterPro" id="IPR004591">
    <property type="entry name" value="Rfa1"/>
</dbReference>
<dbReference type="FunFam" id="2.40.50.140:FF:000041">
    <property type="entry name" value="Replication protein A subunit"/>
    <property type="match status" value="1"/>
</dbReference>
<comment type="function">
    <text evidence="9">As part of the replication protein A (RPA/RP-A), a single-stranded DNA-binding heterotrimeric complex, may play an essential role in DNA replication, recombination and repair. Binds and stabilizes single-stranded DNA intermediates, preventing complementary DNA reannealing and recruiting different proteins involved in DNA metabolism.</text>
</comment>
<dbReference type="PANTHER" id="PTHR47165">
    <property type="entry name" value="OS03G0429900 PROTEIN"/>
    <property type="match status" value="1"/>
</dbReference>
<evidence type="ECO:0000256" key="6">
    <source>
        <dbReference type="ARBA" id="ARBA00022833"/>
    </source>
</evidence>
<evidence type="ECO:0000256" key="4">
    <source>
        <dbReference type="ARBA" id="ARBA00022723"/>
    </source>
</evidence>
<evidence type="ECO:0000256" key="2">
    <source>
        <dbReference type="ARBA" id="ARBA00005690"/>
    </source>
</evidence>